<comment type="caution">
    <text evidence="2">The sequence shown here is derived from an EMBL/GenBank/DDBJ whole genome shotgun (WGS) entry which is preliminary data.</text>
</comment>
<proteinExistence type="predicted"/>
<dbReference type="CDD" id="cd00303">
    <property type="entry name" value="retropepsin_like"/>
    <property type="match status" value="2"/>
</dbReference>
<evidence type="ECO:0000313" key="2">
    <source>
        <dbReference type="EMBL" id="KAK4150644.1"/>
    </source>
</evidence>
<accession>A0AAN6VG43</accession>
<dbReference type="Gene3D" id="2.40.70.10">
    <property type="entry name" value="Acid Proteases"/>
    <property type="match status" value="2"/>
</dbReference>
<dbReference type="Proteomes" id="UP001302745">
    <property type="component" value="Unassembled WGS sequence"/>
</dbReference>
<feature type="region of interest" description="Disordered" evidence="1">
    <location>
        <begin position="390"/>
        <end position="441"/>
    </location>
</feature>
<reference evidence="2" key="2">
    <citation type="submission" date="2023-05" db="EMBL/GenBank/DDBJ databases">
        <authorList>
            <consortium name="Lawrence Berkeley National Laboratory"/>
            <person name="Steindorff A."/>
            <person name="Hensen N."/>
            <person name="Bonometti L."/>
            <person name="Westerberg I."/>
            <person name="Brannstrom I.O."/>
            <person name="Guillou S."/>
            <person name="Cros-Aarteil S."/>
            <person name="Calhoun S."/>
            <person name="Haridas S."/>
            <person name="Kuo A."/>
            <person name="Mondo S."/>
            <person name="Pangilinan J."/>
            <person name="Riley R."/>
            <person name="Labutti K."/>
            <person name="Andreopoulos B."/>
            <person name="Lipzen A."/>
            <person name="Chen C."/>
            <person name="Yanf M."/>
            <person name="Daum C."/>
            <person name="Ng V."/>
            <person name="Clum A."/>
            <person name="Ohm R."/>
            <person name="Martin F."/>
            <person name="Silar P."/>
            <person name="Natvig D."/>
            <person name="Lalanne C."/>
            <person name="Gautier V."/>
            <person name="Ament-Velasquez S.L."/>
            <person name="Kruys A."/>
            <person name="Hutchinson M.I."/>
            <person name="Powell A.J."/>
            <person name="Barry K."/>
            <person name="Miller A.N."/>
            <person name="Grigoriev I.V."/>
            <person name="Debuchy R."/>
            <person name="Gladieux P."/>
            <person name="Thoren M.H."/>
            <person name="Johannesson H."/>
        </authorList>
    </citation>
    <scope>NUCLEOTIDE SEQUENCE</scope>
    <source>
        <strain evidence="2">CBS 538.74</strain>
    </source>
</reference>
<evidence type="ECO:0000313" key="3">
    <source>
        <dbReference type="Proteomes" id="UP001302745"/>
    </source>
</evidence>
<organism evidence="2 3">
    <name type="scientific">Chaetomidium leptoderma</name>
    <dbReference type="NCBI Taxonomy" id="669021"/>
    <lineage>
        <taxon>Eukaryota</taxon>
        <taxon>Fungi</taxon>
        <taxon>Dikarya</taxon>
        <taxon>Ascomycota</taxon>
        <taxon>Pezizomycotina</taxon>
        <taxon>Sordariomycetes</taxon>
        <taxon>Sordariomycetidae</taxon>
        <taxon>Sordariales</taxon>
        <taxon>Chaetomiaceae</taxon>
        <taxon>Chaetomidium</taxon>
    </lineage>
</organism>
<dbReference type="AlphaFoldDB" id="A0AAN6VG43"/>
<reference evidence="2" key="1">
    <citation type="journal article" date="2023" name="Mol. Phylogenet. Evol.">
        <title>Genome-scale phylogeny and comparative genomics of the fungal order Sordariales.</title>
        <authorList>
            <person name="Hensen N."/>
            <person name="Bonometti L."/>
            <person name="Westerberg I."/>
            <person name="Brannstrom I.O."/>
            <person name="Guillou S."/>
            <person name="Cros-Aarteil S."/>
            <person name="Calhoun S."/>
            <person name="Haridas S."/>
            <person name="Kuo A."/>
            <person name="Mondo S."/>
            <person name="Pangilinan J."/>
            <person name="Riley R."/>
            <person name="LaButti K."/>
            <person name="Andreopoulos B."/>
            <person name="Lipzen A."/>
            <person name="Chen C."/>
            <person name="Yan M."/>
            <person name="Daum C."/>
            <person name="Ng V."/>
            <person name="Clum A."/>
            <person name="Steindorff A."/>
            <person name="Ohm R.A."/>
            <person name="Martin F."/>
            <person name="Silar P."/>
            <person name="Natvig D.O."/>
            <person name="Lalanne C."/>
            <person name="Gautier V."/>
            <person name="Ament-Velasquez S.L."/>
            <person name="Kruys A."/>
            <person name="Hutchinson M.I."/>
            <person name="Powell A.J."/>
            <person name="Barry K."/>
            <person name="Miller A.N."/>
            <person name="Grigoriev I.V."/>
            <person name="Debuchy R."/>
            <person name="Gladieux P."/>
            <person name="Hiltunen Thoren M."/>
            <person name="Johannesson H."/>
        </authorList>
    </citation>
    <scope>NUCLEOTIDE SEQUENCE</scope>
    <source>
        <strain evidence="2">CBS 538.74</strain>
    </source>
</reference>
<protein>
    <submittedName>
        <fullName evidence="2">Uncharacterized protein</fullName>
    </submittedName>
</protein>
<dbReference type="EMBL" id="MU857058">
    <property type="protein sequence ID" value="KAK4150644.1"/>
    <property type="molecule type" value="Genomic_DNA"/>
</dbReference>
<feature type="compositionally biased region" description="Basic and acidic residues" evidence="1">
    <location>
        <begin position="394"/>
        <end position="413"/>
    </location>
</feature>
<evidence type="ECO:0000256" key="1">
    <source>
        <dbReference type="SAM" id="MobiDB-lite"/>
    </source>
</evidence>
<name>A0AAN6VG43_9PEZI</name>
<keyword evidence="3" id="KW-1185">Reference proteome</keyword>
<dbReference type="InterPro" id="IPR021109">
    <property type="entry name" value="Peptidase_aspartic_dom_sf"/>
</dbReference>
<sequence length="441" mass="49635">MTTALLGGAGRHEDTEENIKQRHIPSLHGLKRREVPGTINNVPVNAVPGYGSSIDAISEGFAREHGMEIQAADKILIKLPAGRVAESVGLVVGDFKFQGESQTYTRHFRVLGKCAFDMVLGREFLEHFCHRIVERVRPCVQKWGRLFLLDESPKDRIRCTVNGSNASAYPDTGSDLMLVSGDFARRNNLKIHRGREYRNQVELADGSLILTDGMVLDAELEFDMPPMSLPREVDLDQYLEYDRGLTALMKEGRGVKTAGDKSVLICDLHVVDGLPCDIILSSDFIFDYHVFSQFKHLFSAAERALVSRPSHNTSALGGNMCLEDYYLLFMQMRNTKKGSWFFWGRRRPATPPPLLHDTNAVPLEAGPSWEGLWEVEEARRNQMQLWIGSLPDPLKSDAQRAERQRQEDWDKNHPRLPPSMRLGLPSTGSGLGLNWRGQSQV</sequence>
<gene>
    <name evidence="2" type="ORF">C8A00DRAFT_17862</name>
</gene>